<protein>
    <submittedName>
        <fullName evidence="1">Type II-A CRISPR-associated protein Csn2</fullName>
    </submittedName>
</protein>
<reference evidence="1" key="2">
    <citation type="submission" date="2021-09" db="EMBL/GenBank/DDBJ databases">
        <authorList>
            <person name="Gilroy R."/>
        </authorList>
    </citation>
    <scope>NUCLEOTIDE SEQUENCE</scope>
    <source>
        <strain evidence="1">CHK193-16274</strain>
    </source>
</reference>
<dbReference type="Gene3D" id="3.40.50.11940">
    <property type="match status" value="1"/>
</dbReference>
<dbReference type="InterPro" id="IPR010146">
    <property type="entry name" value="CRISPR-assoc_prot_Csn2-typ"/>
</dbReference>
<proteinExistence type="predicted"/>
<dbReference type="InterPro" id="IPR038600">
    <property type="entry name" value="Csn2_sf"/>
</dbReference>
<reference evidence="1" key="1">
    <citation type="journal article" date="2021" name="PeerJ">
        <title>Extensive microbial diversity within the chicken gut microbiome revealed by metagenomics and culture.</title>
        <authorList>
            <person name="Gilroy R."/>
            <person name="Ravi A."/>
            <person name="Getino M."/>
            <person name="Pursley I."/>
            <person name="Horton D.L."/>
            <person name="Alikhan N.F."/>
            <person name="Baker D."/>
            <person name="Gharbi K."/>
            <person name="Hall N."/>
            <person name="Watson M."/>
            <person name="Adriaenssens E.M."/>
            <person name="Foster-Nyarko E."/>
            <person name="Jarju S."/>
            <person name="Secka A."/>
            <person name="Antonio M."/>
            <person name="Oren A."/>
            <person name="Chaudhuri R.R."/>
            <person name="La Ragione R."/>
            <person name="Hildebrand F."/>
            <person name="Pallen M.J."/>
        </authorList>
    </citation>
    <scope>NUCLEOTIDE SEQUENCE</scope>
    <source>
        <strain evidence="1">CHK193-16274</strain>
    </source>
</reference>
<dbReference type="Pfam" id="PF09711">
    <property type="entry name" value="Cas_Csn2"/>
    <property type="match status" value="1"/>
</dbReference>
<organism evidence="1 2">
    <name type="scientific">Thomasclavelia spiroformis</name>
    <dbReference type="NCBI Taxonomy" id="29348"/>
    <lineage>
        <taxon>Bacteria</taxon>
        <taxon>Bacillati</taxon>
        <taxon>Bacillota</taxon>
        <taxon>Erysipelotrichia</taxon>
        <taxon>Erysipelotrichales</taxon>
        <taxon>Coprobacillaceae</taxon>
        <taxon>Thomasclavelia</taxon>
    </lineage>
</organism>
<accession>A0A921GEK3</accession>
<dbReference type="NCBIfam" id="TIGR01866">
    <property type="entry name" value="cas_Csn2"/>
    <property type="match status" value="1"/>
</dbReference>
<dbReference type="CDD" id="cd12218">
    <property type="entry name" value="Csn2"/>
    <property type="match status" value="1"/>
</dbReference>
<name>A0A921GEK3_9FIRM</name>
<comment type="caution">
    <text evidence="1">The sequence shown here is derived from an EMBL/GenBank/DDBJ whole genome shotgun (WGS) entry which is preliminary data.</text>
</comment>
<dbReference type="AlphaFoldDB" id="A0A921GEK3"/>
<dbReference type="EMBL" id="DYWV01000322">
    <property type="protein sequence ID" value="HJF41114.1"/>
    <property type="molecule type" value="Genomic_DNA"/>
</dbReference>
<dbReference type="Proteomes" id="UP000749320">
    <property type="component" value="Unassembled WGS sequence"/>
</dbReference>
<evidence type="ECO:0000313" key="2">
    <source>
        <dbReference type="Proteomes" id="UP000749320"/>
    </source>
</evidence>
<evidence type="ECO:0000313" key="1">
    <source>
        <dbReference type="EMBL" id="HJF41114.1"/>
    </source>
</evidence>
<sequence>MKMNYEGHKPLELLPGTITVLGTNNRSVYSDVILGLQGFNDKISFFDDDYQRIDISKAMDWDGDIIDSQNLMSKYNTELVNALVASITDEQRNKINKCENDLYTAIQDAMLYMDLPLEVSYDGDLKKVFKNSKIHLAPSICMNPYVIIETDFKLHKECNDTSCIGLSNVANYLSQDQLQEIVKLNAELRTSALIIEFTKLEDFNFYRNCNCYYIDEDFVDWQP</sequence>
<gene>
    <name evidence="1" type="primary">csn2</name>
    <name evidence="1" type="ORF">K8V91_09340</name>
</gene>